<dbReference type="GO" id="GO:0004843">
    <property type="term" value="F:cysteine-type deubiquitinase activity"/>
    <property type="evidence" value="ECO:0007669"/>
    <property type="project" value="UniProtKB-EC"/>
</dbReference>
<evidence type="ECO:0000256" key="8">
    <source>
        <dbReference type="SAM" id="MobiDB-lite"/>
    </source>
</evidence>
<dbReference type="PROSITE" id="PS50235">
    <property type="entry name" value="USP_3"/>
    <property type="match status" value="1"/>
</dbReference>
<dbReference type="SUPFAM" id="SSF54001">
    <property type="entry name" value="Cysteine proteinases"/>
    <property type="match status" value="1"/>
</dbReference>
<reference evidence="11 12" key="1">
    <citation type="submission" date="2020-07" db="EMBL/GenBank/DDBJ databases">
        <title>Comparative genomics of pyrophilous fungi reveals a link between fire events and developmental genes.</title>
        <authorList>
            <consortium name="DOE Joint Genome Institute"/>
            <person name="Steindorff A.S."/>
            <person name="Carver A."/>
            <person name="Calhoun S."/>
            <person name="Stillman K."/>
            <person name="Liu H."/>
            <person name="Lipzen A."/>
            <person name="Pangilinan J."/>
            <person name="Labutti K."/>
            <person name="Bruns T.D."/>
            <person name="Grigoriev I.V."/>
        </authorList>
    </citation>
    <scope>NUCLEOTIDE SEQUENCE [LARGE SCALE GENOMIC DNA]</scope>
    <source>
        <strain evidence="11 12">CBS 144469</strain>
    </source>
</reference>
<gene>
    <name evidence="11" type="ORF">DFP72DRAFT_907057</name>
</gene>
<name>A0A8H6HRJ4_9AGAR</name>
<feature type="region of interest" description="Disordered" evidence="8">
    <location>
        <begin position="730"/>
        <end position="764"/>
    </location>
</feature>
<keyword evidence="12" id="KW-1185">Reference proteome</keyword>
<keyword evidence="5" id="KW-0833">Ubl conjugation pathway</keyword>
<keyword evidence="9" id="KW-1133">Transmembrane helix</keyword>
<feature type="region of interest" description="Disordered" evidence="8">
    <location>
        <begin position="542"/>
        <end position="574"/>
    </location>
</feature>
<comment type="caution">
    <text evidence="11">The sequence shown here is derived from an EMBL/GenBank/DDBJ whole genome shotgun (WGS) entry which is preliminary data.</text>
</comment>
<feature type="compositionally biased region" description="Low complexity" evidence="8">
    <location>
        <begin position="799"/>
        <end position="813"/>
    </location>
</feature>
<proteinExistence type="inferred from homology"/>
<evidence type="ECO:0000259" key="10">
    <source>
        <dbReference type="PROSITE" id="PS50235"/>
    </source>
</evidence>
<dbReference type="InterPro" id="IPR018200">
    <property type="entry name" value="USP_CS"/>
</dbReference>
<organism evidence="11 12">
    <name type="scientific">Ephemerocybe angulata</name>
    <dbReference type="NCBI Taxonomy" id="980116"/>
    <lineage>
        <taxon>Eukaryota</taxon>
        <taxon>Fungi</taxon>
        <taxon>Dikarya</taxon>
        <taxon>Basidiomycota</taxon>
        <taxon>Agaricomycotina</taxon>
        <taxon>Agaricomycetes</taxon>
        <taxon>Agaricomycetidae</taxon>
        <taxon>Agaricales</taxon>
        <taxon>Agaricineae</taxon>
        <taxon>Psathyrellaceae</taxon>
        <taxon>Ephemerocybe</taxon>
    </lineage>
</organism>
<keyword evidence="6" id="KW-0378">Hydrolase</keyword>
<feature type="transmembrane region" description="Helical" evidence="9">
    <location>
        <begin position="20"/>
        <end position="40"/>
    </location>
</feature>
<dbReference type="InterPro" id="IPR050164">
    <property type="entry name" value="Peptidase_C19"/>
</dbReference>
<feature type="region of interest" description="Disordered" evidence="8">
    <location>
        <begin position="75"/>
        <end position="96"/>
    </location>
</feature>
<dbReference type="PANTHER" id="PTHR24006:SF888">
    <property type="entry name" value="UBIQUITIN CARBOXYL-TERMINAL HYDROLASE 30"/>
    <property type="match status" value="1"/>
</dbReference>
<dbReference type="EMBL" id="JACGCI010000049">
    <property type="protein sequence ID" value="KAF6751450.1"/>
    <property type="molecule type" value="Genomic_DNA"/>
</dbReference>
<evidence type="ECO:0000313" key="11">
    <source>
        <dbReference type="EMBL" id="KAF6751450.1"/>
    </source>
</evidence>
<sequence length="893" mass="95222">MHLPEEFRVWVIELASTDTFQQTAPLIVLILVPTLAFFAAPVIKRRLAAFLAFAATVIMSVGFSLPSWLSWSTPSSSTSLSGSTSKHSRDRKKIKKNVRTRNEQMQMNGIAKGSSGIDYDDAYYPGLVNISGTYCFMNSTLQALASLSYLQPHIDAIHAKAEALDVPTPVVDTLKELLHDLNTPRSSYTSLRPVDIIDVLTAQTKGRTNSLFYSREHQDAQELFQVVSECLRNEIAAVDKEGARDRGFGAFAQREETAKEIGKSVFDGLTANRRSCVICGYTEAVMHFSFDSWQLSVPRLASSCRLEDCLEDYTRLEILKDCICRKCSVVATLSRLQKEVSTLEEATKPSSSKKKRLKEVRKMEARVKTALQEGRIEDDLKDVRMEKVFSPASTKQAMIARPPPVLALHLNRSIHYGQYASKNNCRVVFPEVLDLTPYTTSGNLSTVPTAAISTPPPAPPGYARRSTTPTPSLYAQQATRTIYRLSAVVCHFGTHSFGHYVCYRRRPRGVWRPPKLVDPLRFEGDASAGAGMSEKEKMEVEMESTGGSNQGTCGTDDDESQPGPQYVWEDGENKPGTGWLRISDDSVRECGIESVLAEGSAAFMLYYELAVRERAGVYGAFGSASEMGARGGDGARVGAEASEETLKPEMRAVYLNGSVGSLVSEVGVGVKGGGGAGLSKSLSLSVQQGAHASKERRSEDAGAGTVALSSSVPSGSAMFGPRVVRSVAAGRGRSTSVQPSGASGSVRASSVGSMPSTAGVTGEGSRAVSLAPSSASVSSISVASVSTEGDLLVEASSLLAPSSPAKSKATSSPKKSKNKNKNKTSSALSASTPTSIPTPTSPISPSPSSALPPKTPLSATGEPRIPVLAPLPVRPTSPGVVLNGLPATEERGS</sequence>
<feature type="region of interest" description="Disordered" evidence="8">
    <location>
        <begin position="799"/>
        <end position="893"/>
    </location>
</feature>
<feature type="compositionally biased region" description="Low complexity" evidence="8">
    <location>
        <begin position="730"/>
        <end position="753"/>
    </location>
</feature>
<keyword evidence="9" id="KW-0812">Transmembrane</keyword>
<dbReference type="GO" id="GO:0016579">
    <property type="term" value="P:protein deubiquitination"/>
    <property type="evidence" value="ECO:0007669"/>
    <property type="project" value="InterPro"/>
</dbReference>
<comment type="catalytic activity">
    <reaction evidence="1">
        <text>Thiol-dependent hydrolysis of ester, thioester, amide, peptide and isopeptide bonds formed by the C-terminal Gly of ubiquitin (a 76-residue protein attached to proteins as an intracellular targeting signal).</text>
        <dbReference type="EC" id="3.4.19.12"/>
    </reaction>
</comment>
<evidence type="ECO:0000256" key="5">
    <source>
        <dbReference type="ARBA" id="ARBA00022786"/>
    </source>
</evidence>
<feature type="domain" description="USP" evidence="10">
    <location>
        <begin position="125"/>
        <end position="610"/>
    </location>
</feature>
<dbReference type="Pfam" id="PF00443">
    <property type="entry name" value="UCH"/>
    <property type="match status" value="1"/>
</dbReference>
<feature type="compositionally biased region" description="Basic residues" evidence="8">
    <location>
        <begin position="86"/>
        <end position="96"/>
    </location>
</feature>
<evidence type="ECO:0000256" key="2">
    <source>
        <dbReference type="ARBA" id="ARBA00009085"/>
    </source>
</evidence>
<keyword evidence="7" id="KW-0788">Thiol protease</keyword>
<dbReference type="GO" id="GO:0005634">
    <property type="term" value="C:nucleus"/>
    <property type="evidence" value="ECO:0007669"/>
    <property type="project" value="TreeGrafter"/>
</dbReference>
<protein>
    <recommendedName>
        <fullName evidence="3">ubiquitinyl hydrolase 1</fullName>
        <ecNumber evidence="3">3.4.19.12</ecNumber>
    </recommendedName>
</protein>
<dbReference type="InterPro" id="IPR001394">
    <property type="entry name" value="Peptidase_C19_UCH"/>
</dbReference>
<dbReference type="Proteomes" id="UP000521943">
    <property type="component" value="Unassembled WGS sequence"/>
</dbReference>
<dbReference type="Gene3D" id="3.90.70.10">
    <property type="entry name" value="Cysteine proteinases"/>
    <property type="match status" value="1"/>
</dbReference>
<dbReference type="InterPro" id="IPR028889">
    <property type="entry name" value="USP"/>
</dbReference>
<dbReference type="AlphaFoldDB" id="A0A8H6HRJ4"/>
<comment type="similarity">
    <text evidence="2">Belongs to the peptidase C19 family.</text>
</comment>
<dbReference type="GO" id="GO:0005829">
    <property type="term" value="C:cytosol"/>
    <property type="evidence" value="ECO:0007669"/>
    <property type="project" value="TreeGrafter"/>
</dbReference>
<feature type="compositionally biased region" description="Low complexity" evidence="8">
    <location>
        <begin position="823"/>
        <end position="838"/>
    </location>
</feature>
<dbReference type="PANTHER" id="PTHR24006">
    <property type="entry name" value="UBIQUITIN CARBOXYL-TERMINAL HYDROLASE"/>
    <property type="match status" value="1"/>
</dbReference>
<accession>A0A8H6HRJ4</accession>
<feature type="region of interest" description="Disordered" evidence="8">
    <location>
        <begin position="688"/>
        <end position="710"/>
    </location>
</feature>
<feature type="compositionally biased region" description="Low complexity" evidence="8">
    <location>
        <begin position="846"/>
        <end position="859"/>
    </location>
</feature>
<dbReference type="CDD" id="cd02662">
    <property type="entry name" value="Peptidase_C19F"/>
    <property type="match status" value="1"/>
</dbReference>
<dbReference type="EC" id="3.4.19.12" evidence="3"/>
<evidence type="ECO:0000313" key="12">
    <source>
        <dbReference type="Proteomes" id="UP000521943"/>
    </source>
</evidence>
<dbReference type="InterPro" id="IPR038765">
    <property type="entry name" value="Papain-like_cys_pep_sf"/>
</dbReference>
<evidence type="ECO:0000256" key="3">
    <source>
        <dbReference type="ARBA" id="ARBA00012759"/>
    </source>
</evidence>
<evidence type="ECO:0000256" key="6">
    <source>
        <dbReference type="ARBA" id="ARBA00022801"/>
    </source>
</evidence>
<dbReference type="PROSITE" id="PS00973">
    <property type="entry name" value="USP_2"/>
    <property type="match status" value="1"/>
</dbReference>
<dbReference type="GO" id="GO:0006508">
    <property type="term" value="P:proteolysis"/>
    <property type="evidence" value="ECO:0007669"/>
    <property type="project" value="UniProtKB-KW"/>
</dbReference>
<feature type="region of interest" description="Disordered" evidence="8">
    <location>
        <begin position="447"/>
        <end position="469"/>
    </location>
</feature>
<evidence type="ECO:0000256" key="9">
    <source>
        <dbReference type="SAM" id="Phobius"/>
    </source>
</evidence>
<evidence type="ECO:0000256" key="4">
    <source>
        <dbReference type="ARBA" id="ARBA00022670"/>
    </source>
</evidence>
<evidence type="ECO:0000256" key="7">
    <source>
        <dbReference type="ARBA" id="ARBA00022807"/>
    </source>
</evidence>
<feature type="transmembrane region" description="Helical" evidence="9">
    <location>
        <begin position="47"/>
        <end position="71"/>
    </location>
</feature>
<keyword evidence="9" id="KW-0472">Membrane</keyword>
<feature type="compositionally biased region" description="Low complexity" evidence="8">
    <location>
        <begin position="75"/>
        <end position="85"/>
    </location>
</feature>
<keyword evidence="4" id="KW-0645">Protease</keyword>
<evidence type="ECO:0000256" key="1">
    <source>
        <dbReference type="ARBA" id="ARBA00000707"/>
    </source>
</evidence>
<dbReference type="OrthoDB" id="2020758at2759"/>